<sequence length="122" mass="13635">MRPNIIMAATAAAVLSVPLDAQAREFFLVKDRSEFIELIEGRDLTRFGVRLNVTPDGQITGSAFGFTVTGTWDWQGNYFCRDMSYGSGNALGYNCQTVYRDGDMLRFIADRGDGDHADLRLR</sequence>
<name>A0A1H2RQS1_9RHOB</name>
<evidence type="ECO:0000313" key="2">
    <source>
        <dbReference type="EMBL" id="SDW21761.1"/>
    </source>
</evidence>
<organism evidence="2 3">
    <name type="scientific">Roseicitreum antarcticum</name>
    <dbReference type="NCBI Taxonomy" id="564137"/>
    <lineage>
        <taxon>Bacteria</taxon>
        <taxon>Pseudomonadati</taxon>
        <taxon>Pseudomonadota</taxon>
        <taxon>Alphaproteobacteria</taxon>
        <taxon>Rhodobacterales</taxon>
        <taxon>Paracoccaceae</taxon>
        <taxon>Roseicitreum</taxon>
    </lineage>
</organism>
<dbReference type="Proteomes" id="UP000198539">
    <property type="component" value="Unassembled WGS sequence"/>
</dbReference>
<dbReference type="AlphaFoldDB" id="A0A1H2RQS1"/>
<keyword evidence="1" id="KW-0732">Signal</keyword>
<evidence type="ECO:0000256" key="1">
    <source>
        <dbReference type="SAM" id="SignalP"/>
    </source>
</evidence>
<dbReference type="RefSeq" id="WP_092884822.1">
    <property type="nucleotide sequence ID" value="NZ_CP061498.1"/>
</dbReference>
<feature type="chain" id="PRO_5011456264" description="Dihydrodipicolinate reductase" evidence="1">
    <location>
        <begin position="24"/>
        <end position="122"/>
    </location>
</feature>
<keyword evidence="3" id="KW-1185">Reference proteome</keyword>
<evidence type="ECO:0008006" key="4">
    <source>
        <dbReference type="Google" id="ProtNLM"/>
    </source>
</evidence>
<evidence type="ECO:0000313" key="3">
    <source>
        <dbReference type="Proteomes" id="UP000198539"/>
    </source>
</evidence>
<accession>A0A1H2RQS1</accession>
<proteinExistence type="predicted"/>
<reference evidence="2 3" key="1">
    <citation type="submission" date="2016-10" db="EMBL/GenBank/DDBJ databases">
        <authorList>
            <person name="de Groot N.N."/>
        </authorList>
    </citation>
    <scope>NUCLEOTIDE SEQUENCE [LARGE SCALE GENOMIC DNA]</scope>
    <source>
        <strain evidence="2 3">CGMCC 1.8894</strain>
    </source>
</reference>
<dbReference type="OrthoDB" id="7874348at2"/>
<gene>
    <name evidence="2" type="ORF">SAMN04488238_101393</name>
</gene>
<dbReference type="EMBL" id="FNOM01000001">
    <property type="protein sequence ID" value="SDW21761.1"/>
    <property type="molecule type" value="Genomic_DNA"/>
</dbReference>
<protein>
    <recommendedName>
        <fullName evidence="4">Dihydrodipicolinate reductase</fullName>
    </recommendedName>
</protein>
<feature type="signal peptide" evidence="1">
    <location>
        <begin position="1"/>
        <end position="23"/>
    </location>
</feature>
<dbReference type="STRING" id="564137.SAMN04488238_101393"/>